<feature type="transmembrane region" description="Helical" evidence="18">
    <location>
        <begin position="1503"/>
        <end position="1523"/>
    </location>
</feature>
<evidence type="ECO:0000256" key="5">
    <source>
        <dbReference type="ARBA" id="ARBA00022475"/>
    </source>
</evidence>
<feature type="transmembrane region" description="Helical" evidence="18">
    <location>
        <begin position="2066"/>
        <end position="2086"/>
    </location>
</feature>
<reference evidence="20" key="1">
    <citation type="submission" date="2021-01" db="EMBL/GenBank/DDBJ databases">
        <authorList>
            <consortium name="Genoscope - CEA"/>
            <person name="William W."/>
        </authorList>
    </citation>
    <scope>NUCLEOTIDE SEQUENCE</scope>
</reference>
<feature type="region of interest" description="Disordered" evidence="17">
    <location>
        <begin position="1901"/>
        <end position="1927"/>
    </location>
</feature>
<comment type="similarity">
    <text evidence="14">In the N-terminal section; belongs to the cation transport ATPase (P-type) (TC 3.A.3) family. Type IV subfamily.</text>
</comment>
<feature type="transmembrane region" description="Helical" evidence="18">
    <location>
        <begin position="331"/>
        <end position="352"/>
    </location>
</feature>
<feature type="transmembrane region" description="Helical" evidence="18">
    <location>
        <begin position="1277"/>
        <end position="1299"/>
    </location>
</feature>
<dbReference type="CDD" id="cd07302">
    <property type="entry name" value="CHD"/>
    <property type="match status" value="2"/>
</dbReference>
<keyword evidence="11 18" id="KW-0472">Membrane</keyword>
<evidence type="ECO:0000256" key="13">
    <source>
        <dbReference type="ARBA" id="ARBA00023293"/>
    </source>
</evidence>
<sequence>MQKVALALYEYIHKKYVAKMIRRSDDLYSRQIEFDMGETVNLKGIPSAELRNGIRSYLSYPQMFQEYANRPGNWIFIIINIICLSIIDLQGEDFSLFYQFVIPLLTGIAAFLIKMIYYQYIKYQQDELINKRKVTIFKRLKKGSAVKKPNQEKGLQDVDNKNQNGPKNDIVLLSGPRKQDIYKPMIISSFRGEDKKIGQSPAIQIEQKVSIFETVYWDQVEVGDIIYLQRNEICPADILILESNLEYCSADVTSFSGNTNQILKSPNILTSMSRVHQFKNNCFEYRLLLSGKVNYDRQLGDKSMYTGFVRLKNDPQAIDIKKENILFREQLLLNCDYIYGLVLYAGMTSRYYYNQPKNRLNNSFFYTKIDRYFQFTLILLIVLSFASWMTESLRYITYGREWSLQTLSKYLLGYLNMIPYYLHSIMDFQTLISMIIKSHRYKQKKVQEQKIKDQDTELQLQSLYCRINDTPLADLSLIDSVIFDKTGTMTIPQFKLKMISINDQVYNINNKTFKNKTNWKSIQKQQQDHYEIQQYFLKDTQSPAKQASQVKILPSPKQMISSTKRSSIKPIKQEEYLPPSNSETNNNDQANFDPEEMVDENAKLKEIHKSKQPKLFQDSWGSNTDIANANNNNPSSVQQNTPQQNEIKRQTFVAGVTIRRKQSVKLDRADKLQQRKLPIEKSMVFTKFLQDEGAKASFERLSEEQKNLDEKDFLNRLIAIDSKKQTEEAIFILMICHNTSSSYNKNDDLFKHEFSSNVDDLQLDFISNFDYKFICAAKNKSKYILEINGNLVEVPVTVTQLEHYKISVIISRLDYTRFFEDVDLAYEYVQFIRDDSQEMSDQILMDKEERDKWDAMIYRMHQNGCRPVVYFKSFLDGNQYTQFLKNPIHELKTQPRAYELCLVIGIREKLRKSIRTVIKNFLAADMIIWIASGDTLDKVLPIAYKTEILKDLIPIIHFDQQEVNLQIKQQIQWLYNNQIKHLKEDQIVVEKRSSERLVMSPNQKRRSIHSNTRRQSTKGLLPGLQTSQQKIKPFSILIHGDTLEKIYQDNSLFNHLAFIIAFSTSVVGYRMSKSQKAILGQILQQKQLWRRRFLVIGDEGNDSQLMANSDFSIQLYAERLLQKPTIEKMEQLQRGKKEQKSSKLQQVSGKCLNNFIKHQYKTIPYIGTADIIVKDFKNLISVVLNESRQSAELLENIITFSFYRSYLLCFTLFFQILFTGITFYPPLDFFQSLLYIIPCFSMFFQRLTQKNENVSNIKNQLVYFYNQNQLDFRQMRYWLFFYKVILYSAFEALIISLTLHHMDLKSNKGQILDEQMKSIQQFFIILLLDLTKLLTHANIYQYIILPIAYFGLCTVGYLDYFDYQYGELFQFLLSFQSLLQIIAIQIMFFCFQKTLTQFHSIYVHNHIYSSQDQIEINSKIKTIQIYNSKRKKENIVINIQKYVLKLFKNEEEIDPIIKQVLSGIVLSVKTTKINKITQTFKNIQLEIKYQLNELPSIIEYYRLYYPLSWMLVEGAILVQIWLINTDVDYTWFLYFTFGYNAAQVLMALFIYTVAFKKYHFRISKILITCRLIYKIIYDAYFYQDNNNELTDMLIMQLFMLQPLIDDRPLTIIFYCFVVNISFIIRFSANNTTTDENFNNYIMLNYYLIALMQTALSSGMYLRIQRNSREEFIQMLTLDQQTNSISDTLSILMPRFIRNMINQKGEFDIQENQGEVAILFCDICQFDKIIKTEKENVIHLLDILFRQYDSLCSQYGLQKIETVGKTYMAAAGLKNIASQSNVNPVLRTIQVAFEMRKFAQQQNFGKSEEIIVKIGVHYGNVIAGVIGYHKPQFSLIGDTVNTTSRVCSTGQDGQIKISEEAYRLVSGSQDFIFTQDIVDAKGKGSIITYILSEQLTTKNIKNKSKSQKQNSNHLPSNSVTAIDNPAKFNRDKKIKRKPTLVLPHLKQNNPKLQHKSSLNVEAHQQLQSHDSEHANPIGQKFSIEGANLIEAIEIKLGKENLLIDENFDYLNGEIEKDKLKQLNQNEDEFKESDVLILDKKKLFLDFHPDVDHQYIEDFYRELTKKNALLVILLKAGVAILLFVQNTSTILISEIFENQYTWYINLSFGYLIVTIKLGFLILLLMKQYRHKVFQESYFICSYIITMIWWIIHIFSYQSFIVGEICIAVGVFLSFMTQLNPIIKMKYKVIESILMISVNLIVVLLKNWEKSLIYYAIILQLIFISNQIYKFNKNVQLYNNQCKLKAKHKQLDQLVKHQLPRHMLEQFLQFQQQRAVLKDSYENVTLLFADIAGFTEYSSKVPPEQVVFMLRNLFTEFDKCCQEKSVYKLYTIGDCYVVMGMLDAKDRKIAQEAKNTVELGFEMINIIKRVRDHINFQGLDMRIGIHTGSIIGGVLGTEIVRYDIYGPDVLVANKMESKGEKGKLQVSSSTKEILEQHYSEEFKFTFHTTVDIPSIDRSTDGYFVNFKSYDEPSMDLQDEVFDC</sequence>
<keyword evidence="6 18" id="KW-0812">Transmembrane</keyword>
<dbReference type="OrthoDB" id="6127067at2759"/>
<evidence type="ECO:0000256" key="4">
    <source>
        <dbReference type="ARBA" id="ARBA00012202"/>
    </source>
</evidence>
<keyword evidence="12" id="KW-0456">Lyase</keyword>
<evidence type="ECO:0000256" key="15">
    <source>
        <dbReference type="ARBA" id="ARBA00061677"/>
    </source>
</evidence>
<feature type="region of interest" description="Disordered" evidence="17">
    <location>
        <begin position="1000"/>
        <end position="1019"/>
    </location>
</feature>
<dbReference type="GO" id="GO:0046872">
    <property type="term" value="F:metal ion binding"/>
    <property type="evidence" value="ECO:0007669"/>
    <property type="project" value="UniProtKB-KW"/>
</dbReference>
<evidence type="ECO:0000256" key="1">
    <source>
        <dbReference type="ARBA" id="ARBA00001436"/>
    </source>
</evidence>
<dbReference type="GO" id="GO:0000166">
    <property type="term" value="F:nucleotide binding"/>
    <property type="evidence" value="ECO:0007669"/>
    <property type="project" value="UniProtKB-KW"/>
</dbReference>
<dbReference type="PANTHER" id="PTHR45627">
    <property type="entry name" value="ADENYLATE CYCLASE TYPE 1"/>
    <property type="match status" value="1"/>
</dbReference>
<keyword evidence="13" id="KW-0141">cGMP biosynthesis</keyword>
<feature type="transmembrane region" description="Helical" evidence="18">
    <location>
        <begin position="2134"/>
        <end position="2152"/>
    </location>
</feature>
<evidence type="ECO:0000256" key="10">
    <source>
        <dbReference type="ARBA" id="ARBA00022989"/>
    </source>
</evidence>
<comment type="similarity">
    <text evidence="15">In the C-terminal section; belongs to the adenylyl cyclase class-4/guanylyl cyclase family.</text>
</comment>
<feature type="transmembrane region" description="Helical" evidence="18">
    <location>
        <begin position="372"/>
        <end position="390"/>
    </location>
</feature>
<dbReference type="GO" id="GO:0007189">
    <property type="term" value="P:adenylate cyclase-activating G protein-coupled receptor signaling pathway"/>
    <property type="evidence" value="ECO:0007669"/>
    <property type="project" value="TreeGrafter"/>
</dbReference>
<name>A0A8S1QVJ1_9CILI</name>
<feature type="region of interest" description="Disordered" evidence="17">
    <location>
        <begin position="608"/>
        <end position="646"/>
    </location>
</feature>
<evidence type="ECO:0000256" key="8">
    <source>
        <dbReference type="ARBA" id="ARBA00022741"/>
    </source>
</evidence>
<evidence type="ECO:0000259" key="19">
    <source>
        <dbReference type="PROSITE" id="PS50125"/>
    </source>
</evidence>
<feature type="transmembrane region" description="Helical" evidence="18">
    <location>
        <begin position="96"/>
        <end position="117"/>
    </location>
</feature>
<feature type="compositionally biased region" description="Polar residues" evidence="17">
    <location>
        <begin position="579"/>
        <end position="590"/>
    </location>
</feature>
<comment type="cofactor">
    <cofactor evidence="2">
        <name>Mg(2+)</name>
        <dbReference type="ChEBI" id="CHEBI:18420"/>
    </cofactor>
</comment>
<evidence type="ECO:0000256" key="3">
    <source>
        <dbReference type="ARBA" id="ARBA00004651"/>
    </source>
</evidence>
<feature type="region of interest" description="Disordered" evidence="17">
    <location>
        <begin position="547"/>
        <end position="593"/>
    </location>
</feature>
<dbReference type="GO" id="GO:0005886">
    <property type="term" value="C:plasma membrane"/>
    <property type="evidence" value="ECO:0007669"/>
    <property type="project" value="UniProtKB-SubCell"/>
</dbReference>
<organism evidence="20 21">
    <name type="scientific">Paramecium sonneborni</name>
    <dbReference type="NCBI Taxonomy" id="65129"/>
    <lineage>
        <taxon>Eukaryota</taxon>
        <taxon>Sar</taxon>
        <taxon>Alveolata</taxon>
        <taxon>Ciliophora</taxon>
        <taxon>Intramacronucleata</taxon>
        <taxon>Oligohymenophorea</taxon>
        <taxon>Peniculida</taxon>
        <taxon>Parameciidae</taxon>
        <taxon>Paramecium</taxon>
    </lineage>
</organism>
<feature type="transmembrane region" description="Helical" evidence="18">
    <location>
        <begin position="1640"/>
        <end position="1661"/>
    </location>
</feature>
<dbReference type="InterPro" id="IPR001054">
    <property type="entry name" value="A/G_cyclase"/>
</dbReference>
<dbReference type="PROSITE" id="PS50125">
    <property type="entry name" value="GUANYLATE_CYCLASE_2"/>
    <property type="match status" value="2"/>
</dbReference>
<dbReference type="EMBL" id="CAJJDN010000122">
    <property type="protein sequence ID" value="CAD8119728.1"/>
    <property type="molecule type" value="Genomic_DNA"/>
</dbReference>
<evidence type="ECO:0000256" key="11">
    <source>
        <dbReference type="ARBA" id="ARBA00023136"/>
    </source>
</evidence>
<evidence type="ECO:0000256" key="17">
    <source>
        <dbReference type="SAM" id="MobiDB-lite"/>
    </source>
</evidence>
<keyword evidence="7" id="KW-0479">Metal-binding</keyword>
<comment type="subcellular location">
    <subcellularLocation>
        <location evidence="3">Cell membrane</location>
        <topology evidence="3">Multi-pass membrane protein</topology>
    </subcellularLocation>
</comment>
<feature type="domain" description="Guanylate cyclase" evidence="19">
    <location>
        <begin position="1716"/>
        <end position="1846"/>
    </location>
</feature>
<evidence type="ECO:0000256" key="7">
    <source>
        <dbReference type="ARBA" id="ARBA00022723"/>
    </source>
</evidence>
<feature type="transmembrane region" description="Helical" evidence="18">
    <location>
        <begin position="1529"/>
        <end position="1554"/>
    </location>
</feature>
<keyword evidence="10 18" id="KW-1133">Transmembrane helix</keyword>
<evidence type="ECO:0000256" key="18">
    <source>
        <dbReference type="SAM" id="Phobius"/>
    </source>
</evidence>
<feature type="transmembrane region" description="Helical" evidence="18">
    <location>
        <begin position="1609"/>
        <end position="1628"/>
    </location>
</feature>
<feature type="transmembrane region" description="Helical" evidence="18">
    <location>
        <begin position="411"/>
        <end position="436"/>
    </location>
</feature>
<feature type="transmembrane region" description="Helical" evidence="18">
    <location>
        <begin position="1052"/>
        <end position="1069"/>
    </location>
</feature>
<dbReference type="Pfam" id="PF00211">
    <property type="entry name" value="Guanylate_cyc"/>
    <property type="match status" value="2"/>
</dbReference>
<keyword evidence="9" id="KW-0460">Magnesium</keyword>
<feature type="transmembrane region" description="Helical" evidence="18">
    <location>
        <begin position="1342"/>
        <end position="1360"/>
    </location>
</feature>
<evidence type="ECO:0000256" key="12">
    <source>
        <dbReference type="ARBA" id="ARBA00023239"/>
    </source>
</evidence>
<feature type="transmembrane region" description="Helical" evidence="18">
    <location>
        <begin position="1372"/>
        <end position="1391"/>
    </location>
</feature>
<accession>A0A8S1QVJ1</accession>
<evidence type="ECO:0000256" key="6">
    <source>
        <dbReference type="ARBA" id="ARBA00022692"/>
    </source>
</evidence>
<dbReference type="SMART" id="SM00044">
    <property type="entry name" value="CYCc"/>
    <property type="match status" value="2"/>
</dbReference>
<dbReference type="GO" id="GO:0035556">
    <property type="term" value="P:intracellular signal transduction"/>
    <property type="evidence" value="ECO:0007669"/>
    <property type="project" value="InterPro"/>
</dbReference>
<keyword evidence="21" id="KW-1185">Reference proteome</keyword>
<feature type="transmembrane region" description="Helical" evidence="18">
    <location>
        <begin position="1206"/>
        <end position="1224"/>
    </location>
</feature>
<dbReference type="GO" id="GO:0004016">
    <property type="term" value="F:adenylate cyclase activity"/>
    <property type="evidence" value="ECO:0007669"/>
    <property type="project" value="TreeGrafter"/>
</dbReference>
<keyword evidence="8" id="KW-0547">Nucleotide-binding</keyword>
<feature type="domain" description="Guanylate cyclase" evidence="19">
    <location>
        <begin position="2282"/>
        <end position="2413"/>
    </location>
</feature>
<evidence type="ECO:0000256" key="16">
    <source>
        <dbReference type="ARBA" id="ARBA00075861"/>
    </source>
</evidence>
<proteinExistence type="inferred from homology"/>
<evidence type="ECO:0000256" key="9">
    <source>
        <dbReference type="ARBA" id="ARBA00022842"/>
    </source>
</evidence>
<dbReference type="GO" id="GO:0004383">
    <property type="term" value="F:guanylate cyclase activity"/>
    <property type="evidence" value="ECO:0007669"/>
    <property type="project" value="UniProtKB-EC"/>
</dbReference>
<feature type="transmembrane region" description="Helical" evidence="18">
    <location>
        <begin position="72"/>
        <end position="90"/>
    </location>
</feature>
<feature type="transmembrane region" description="Helical" evidence="18">
    <location>
        <begin position="2098"/>
        <end position="2122"/>
    </location>
</feature>
<feature type="compositionally biased region" description="Basic residues" evidence="17">
    <location>
        <begin position="1003"/>
        <end position="1016"/>
    </location>
</feature>
<dbReference type="PANTHER" id="PTHR45627:SF12">
    <property type="entry name" value="ADENYLATE CYCLASE TYPE 2"/>
    <property type="match status" value="1"/>
</dbReference>
<dbReference type="EC" id="4.6.1.2" evidence="4"/>
<keyword evidence="5" id="KW-1003">Cell membrane</keyword>
<feature type="transmembrane region" description="Helical" evidence="18">
    <location>
        <begin position="2158"/>
        <end position="2174"/>
    </location>
</feature>
<evidence type="ECO:0000313" key="21">
    <source>
        <dbReference type="Proteomes" id="UP000692954"/>
    </source>
</evidence>
<evidence type="ECO:0000256" key="2">
    <source>
        <dbReference type="ARBA" id="ARBA00001946"/>
    </source>
</evidence>
<protein>
    <recommendedName>
        <fullName evidence="4">guanylate cyclase</fullName>
        <ecNumber evidence="4">4.6.1.2</ecNumber>
    </recommendedName>
    <alternativeName>
        <fullName evidence="16">Guanylyl cyclase</fullName>
    </alternativeName>
</protein>
<dbReference type="FunFam" id="3.30.70.1230:FF:000026">
    <property type="entry name" value="Guanylyl cyclase, putative"/>
    <property type="match status" value="1"/>
</dbReference>
<feature type="compositionally biased region" description="Low complexity" evidence="17">
    <location>
        <begin position="627"/>
        <end position="645"/>
    </location>
</feature>
<gene>
    <name evidence="20" type="ORF">PSON_ATCC_30995.1.T1220139</name>
</gene>
<comment type="catalytic activity">
    <reaction evidence="1">
        <text>GTP = 3',5'-cyclic GMP + diphosphate</text>
        <dbReference type="Rhea" id="RHEA:13665"/>
        <dbReference type="ChEBI" id="CHEBI:33019"/>
        <dbReference type="ChEBI" id="CHEBI:37565"/>
        <dbReference type="ChEBI" id="CHEBI:57746"/>
        <dbReference type="EC" id="4.6.1.2"/>
    </reaction>
</comment>
<dbReference type="Proteomes" id="UP000692954">
    <property type="component" value="Unassembled WGS sequence"/>
</dbReference>
<evidence type="ECO:0000313" key="20">
    <source>
        <dbReference type="EMBL" id="CAD8119728.1"/>
    </source>
</evidence>
<evidence type="ECO:0000256" key="14">
    <source>
        <dbReference type="ARBA" id="ARBA00061340"/>
    </source>
</evidence>
<comment type="caution">
    <text evidence="20">The sequence shown here is derived from an EMBL/GenBank/DDBJ whole genome shotgun (WGS) entry which is preliminary data.</text>
</comment>